<evidence type="ECO:0000259" key="11">
    <source>
        <dbReference type="PROSITE" id="PS50109"/>
    </source>
</evidence>
<dbReference type="PROSITE" id="PS50005">
    <property type="entry name" value="TPR"/>
    <property type="match status" value="2"/>
</dbReference>
<dbReference type="EC" id="2.7.13.3" evidence="2"/>
<dbReference type="InterPro" id="IPR003661">
    <property type="entry name" value="HisK_dim/P_dom"/>
</dbReference>
<dbReference type="SUPFAM" id="SSF55874">
    <property type="entry name" value="ATPase domain of HSP90 chaperone/DNA topoisomerase II/histidine kinase"/>
    <property type="match status" value="1"/>
</dbReference>
<feature type="coiled-coil region" evidence="8">
    <location>
        <begin position="635"/>
        <end position="679"/>
    </location>
</feature>
<dbReference type="PROSITE" id="PS50109">
    <property type="entry name" value="HIS_KIN"/>
    <property type="match status" value="1"/>
</dbReference>
<evidence type="ECO:0000256" key="4">
    <source>
        <dbReference type="ARBA" id="ARBA00022679"/>
    </source>
</evidence>
<keyword evidence="3" id="KW-0597">Phosphoprotein</keyword>
<proteinExistence type="predicted"/>
<keyword evidence="9" id="KW-1133">Transmembrane helix</keyword>
<dbReference type="InterPro" id="IPR050736">
    <property type="entry name" value="Sensor_HK_Regulatory"/>
</dbReference>
<keyword evidence="9" id="KW-0472">Membrane</keyword>
<dbReference type="Gene3D" id="3.30.565.10">
    <property type="entry name" value="Histidine kinase-like ATPase, C-terminal domain"/>
    <property type="match status" value="1"/>
</dbReference>
<keyword evidence="5 12" id="KW-0418">Kinase</keyword>
<feature type="transmembrane region" description="Helical" evidence="9">
    <location>
        <begin position="608"/>
        <end position="628"/>
    </location>
</feature>
<gene>
    <name evidence="12" type="ORF">C7460_10492</name>
</gene>
<evidence type="ECO:0000256" key="3">
    <source>
        <dbReference type="ARBA" id="ARBA00022553"/>
    </source>
</evidence>
<dbReference type="SUPFAM" id="SSF48452">
    <property type="entry name" value="TPR-like"/>
    <property type="match status" value="3"/>
</dbReference>
<evidence type="ECO:0000256" key="8">
    <source>
        <dbReference type="SAM" id="Coils"/>
    </source>
</evidence>
<dbReference type="PANTHER" id="PTHR43711">
    <property type="entry name" value="TWO-COMPONENT HISTIDINE KINASE"/>
    <property type="match status" value="1"/>
</dbReference>
<evidence type="ECO:0000313" key="12">
    <source>
        <dbReference type="EMBL" id="REE01073.1"/>
    </source>
</evidence>
<keyword evidence="4" id="KW-0808">Transferase</keyword>
<keyword evidence="7" id="KW-0802">TPR repeat</keyword>
<dbReference type="Proteomes" id="UP000256779">
    <property type="component" value="Unassembled WGS sequence"/>
</dbReference>
<dbReference type="AlphaFoldDB" id="A0A3D9L4X7"/>
<evidence type="ECO:0000313" key="13">
    <source>
        <dbReference type="Proteomes" id="UP000256779"/>
    </source>
</evidence>
<evidence type="ECO:0000256" key="9">
    <source>
        <dbReference type="SAM" id="Phobius"/>
    </source>
</evidence>
<evidence type="ECO:0000256" key="2">
    <source>
        <dbReference type="ARBA" id="ARBA00012438"/>
    </source>
</evidence>
<evidence type="ECO:0000256" key="7">
    <source>
        <dbReference type="PROSITE-ProRule" id="PRU00339"/>
    </source>
</evidence>
<keyword evidence="6" id="KW-0902">Two-component regulatory system</keyword>
<dbReference type="FunFam" id="3.30.565.10:FF:000006">
    <property type="entry name" value="Sensor histidine kinase WalK"/>
    <property type="match status" value="1"/>
</dbReference>
<keyword evidence="13" id="KW-1185">Reference proteome</keyword>
<dbReference type="InterPro" id="IPR004358">
    <property type="entry name" value="Sig_transdc_His_kin-like_C"/>
</dbReference>
<dbReference type="EMBL" id="QREG01000004">
    <property type="protein sequence ID" value="REE01073.1"/>
    <property type="molecule type" value="Genomic_DNA"/>
</dbReference>
<dbReference type="PRINTS" id="PR00344">
    <property type="entry name" value="BCTRLSENSOR"/>
</dbReference>
<reference evidence="12 13" key="1">
    <citation type="submission" date="2018-07" db="EMBL/GenBank/DDBJ databases">
        <title>Genomic Encyclopedia of Type Strains, Phase IV (KMG-IV): sequencing the most valuable type-strain genomes for metagenomic binning, comparative biology and taxonomic classification.</title>
        <authorList>
            <person name="Goeker M."/>
        </authorList>
    </citation>
    <scope>NUCLEOTIDE SEQUENCE [LARGE SCALE GENOMIC DNA]</scope>
    <source>
        <strain evidence="12 13">DSM 4134</strain>
    </source>
</reference>
<dbReference type="Pfam" id="PF02518">
    <property type="entry name" value="HATPase_c"/>
    <property type="match status" value="1"/>
</dbReference>
<dbReference type="Pfam" id="PF13374">
    <property type="entry name" value="TPR_10"/>
    <property type="match status" value="2"/>
</dbReference>
<comment type="catalytic activity">
    <reaction evidence="1">
        <text>ATP + protein L-histidine = ADP + protein N-phospho-L-histidine.</text>
        <dbReference type="EC" id="2.7.13.3"/>
    </reaction>
</comment>
<evidence type="ECO:0000256" key="1">
    <source>
        <dbReference type="ARBA" id="ARBA00000085"/>
    </source>
</evidence>
<dbReference type="Gene3D" id="1.10.287.130">
    <property type="match status" value="1"/>
</dbReference>
<dbReference type="InterPro" id="IPR036097">
    <property type="entry name" value="HisK_dim/P_sf"/>
</dbReference>
<dbReference type="Pfam" id="PF13424">
    <property type="entry name" value="TPR_12"/>
    <property type="match status" value="3"/>
</dbReference>
<evidence type="ECO:0000256" key="10">
    <source>
        <dbReference type="SAM" id="SignalP"/>
    </source>
</evidence>
<keyword evidence="8" id="KW-0175">Coiled coil</keyword>
<feature type="repeat" description="TPR" evidence="7">
    <location>
        <begin position="247"/>
        <end position="280"/>
    </location>
</feature>
<keyword evidence="10" id="KW-0732">Signal</keyword>
<dbReference type="InterPro" id="IPR003594">
    <property type="entry name" value="HATPase_dom"/>
</dbReference>
<evidence type="ECO:0000256" key="5">
    <source>
        <dbReference type="ARBA" id="ARBA00022777"/>
    </source>
</evidence>
<dbReference type="InterPro" id="IPR005467">
    <property type="entry name" value="His_kinase_dom"/>
</dbReference>
<feature type="domain" description="Histidine kinase" evidence="11">
    <location>
        <begin position="679"/>
        <end position="896"/>
    </location>
</feature>
<dbReference type="CDD" id="cd00082">
    <property type="entry name" value="HisKA"/>
    <property type="match status" value="1"/>
</dbReference>
<dbReference type="PANTHER" id="PTHR43711:SF26">
    <property type="entry name" value="SENSOR HISTIDINE KINASE RCSC"/>
    <property type="match status" value="1"/>
</dbReference>
<dbReference type="SMART" id="SM00387">
    <property type="entry name" value="HATPase_c"/>
    <property type="match status" value="1"/>
</dbReference>
<dbReference type="SMART" id="SM00028">
    <property type="entry name" value="TPR"/>
    <property type="match status" value="11"/>
</dbReference>
<name>A0A3D9L4X7_MARFU</name>
<dbReference type="InterPro" id="IPR011990">
    <property type="entry name" value="TPR-like_helical_dom_sf"/>
</dbReference>
<dbReference type="SMART" id="SM00388">
    <property type="entry name" value="HisKA"/>
    <property type="match status" value="1"/>
</dbReference>
<dbReference type="InterPro" id="IPR036890">
    <property type="entry name" value="HATPase_C_sf"/>
</dbReference>
<keyword evidence="9" id="KW-0812">Transmembrane</keyword>
<comment type="caution">
    <text evidence="12">The sequence shown here is derived from an EMBL/GenBank/DDBJ whole genome shotgun (WGS) entry which is preliminary data.</text>
</comment>
<dbReference type="SUPFAM" id="SSF47384">
    <property type="entry name" value="Homodimeric domain of signal transducing histidine kinase"/>
    <property type="match status" value="1"/>
</dbReference>
<evidence type="ECO:0000256" key="6">
    <source>
        <dbReference type="ARBA" id="ARBA00023012"/>
    </source>
</evidence>
<organism evidence="12 13">
    <name type="scientific">Marinoscillum furvescens DSM 4134</name>
    <dbReference type="NCBI Taxonomy" id="1122208"/>
    <lineage>
        <taxon>Bacteria</taxon>
        <taxon>Pseudomonadati</taxon>
        <taxon>Bacteroidota</taxon>
        <taxon>Cytophagia</taxon>
        <taxon>Cytophagales</taxon>
        <taxon>Reichenbachiellaceae</taxon>
        <taxon>Marinoscillum</taxon>
    </lineage>
</organism>
<dbReference type="Gene3D" id="1.25.40.10">
    <property type="entry name" value="Tetratricopeptide repeat domain"/>
    <property type="match status" value="3"/>
</dbReference>
<dbReference type="CDD" id="cd00075">
    <property type="entry name" value="HATPase"/>
    <property type="match status" value="1"/>
</dbReference>
<protein>
    <recommendedName>
        <fullName evidence="2">histidine kinase</fullName>
        <ecNumber evidence="2">2.7.13.3</ecNumber>
    </recommendedName>
</protein>
<dbReference type="Pfam" id="PF00512">
    <property type="entry name" value="HisKA"/>
    <property type="match status" value="1"/>
</dbReference>
<sequence length="896" mass="101280">MKRPIFWPVCCCALFLLIAHFDTIAQDQAQVDSLLRRIASPISDQEKLDTYVKLGRLHINTDTAKVLEYTEQAWELAASAQNNIAKTDILNIRGSMLIELAAYTRASVQLEEALNLATDLNYYKGITDAKLGLARIKRSKGKYKEALGLLDEALAALNQSEEPRDYVPVYNNTALNFYLLGNLDKAIEQFEKCIAICLQQGTDSKLGRVYMNTGVMYIEKELPEIGLNYYRKALGIQKKYNQKNNMAGTLNNIGVAHKNLGNADSALYYYRQSMKLNLEQGLKGRIIQNYSNIGAVYSDRNEYDSSDYYALKAIQLYEEIEDKYNAGIAYRNLGHDYYNRSNYPQALEYYLIALRYARTIEAKLLEGEFLNAIGKVHEVQGQTETALQHYRQAAAISEAVGDQYNIAEALTNIGMLHHNLEQLDSSIFYQERALAINQETNYPYGICENHLNLGLSLTLLNQTSEAENHLRKSLQISQQNGLQGQEATALLALGELAFKQNKPQQSLSFLEKGVGLAQEISNQQLEKEGRAALVRLHQKRGEYKPALAHQLAIAQLQDSIFNDNNTRKIMRLEASYAFEMAKDSIRFANEKEKLMLDQKIQTERTNTLIVAIVLAVVTALLFLLYFFYQNRIRTNKKLQELNESITIRNEEITQQRNQLDLANKKLTELNEEKKKILAVVAHDLRNPVQLIKGFISMVKTRASDRLGAEMEFVDYSLEATDRLSNMIAELLDVSAMESKSVDVRLKPVIINDLLRQLAINFSLSAAEKNQKVTAELPKQELIIDADPNYLIRILENLISNALKFSEPNTQVQLALEHKNQEVLISITDDGPGISPEDQARLFDEFRQLTAKATANEKSTGLGLSIVKKYVEAMYGQITCKSELGKGTTFTLQFARG</sequence>
<dbReference type="InterPro" id="IPR019734">
    <property type="entry name" value="TPR_rpt"/>
</dbReference>
<dbReference type="RefSeq" id="WP_115867163.1">
    <property type="nucleotide sequence ID" value="NZ_QREG01000004.1"/>
</dbReference>
<feature type="signal peptide" evidence="10">
    <location>
        <begin position="1"/>
        <end position="25"/>
    </location>
</feature>
<dbReference type="GO" id="GO:0000155">
    <property type="term" value="F:phosphorelay sensor kinase activity"/>
    <property type="evidence" value="ECO:0007669"/>
    <property type="project" value="InterPro"/>
</dbReference>
<feature type="repeat" description="TPR" evidence="7">
    <location>
        <begin position="327"/>
        <end position="360"/>
    </location>
</feature>
<accession>A0A3D9L4X7</accession>
<dbReference type="OrthoDB" id="9781208at2"/>
<feature type="chain" id="PRO_5017745369" description="histidine kinase" evidence="10">
    <location>
        <begin position="26"/>
        <end position="896"/>
    </location>
</feature>